<feature type="signal peptide" evidence="2">
    <location>
        <begin position="1"/>
        <end position="28"/>
    </location>
</feature>
<proteinExistence type="predicted"/>
<evidence type="ECO:0000256" key="2">
    <source>
        <dbReference type="SAM" id="SignalP"/>
    </source>
</evidence>
<dbReference type="PANTHER" id="PTHR15629">
    <property type="entry name" value="SH3YL1 PROTEIN"/>
    <property type="match status" value="1"/>
</dbReference>
<dbReference type="PANTHER" id="PTHR15629:SF2">
    <property type="entry name" value="SH3 DOMAIN-CONTAINING YSC84-LIKE PROTEIN 1"/>
    <property type="match status" value="1"/>
</dbReference>
<gene>
    <name evidence="4" type="ORF">H8B22_07865</name>
</gene>
<feature type="chain" id="PRO_5028873488" evidence="2">
    <location>
        <begin position="29"/>
        <end position="297"/>
    </location>
</feature>
<dbReference type="CDD" id="cd11524">
    <property type="entry name" value="SYLF"/>
    <property type="match status" value="1"/>
</dbReference>
<dbReference type="KEGG" id="lsx:H8B22_07865"/>
<sequence length="297" mass="30966">MSRALLSKLSFVPLSLALALAFTGNATAGPEENDRARNAVRVLNEVQRIPESAIPDKLFDEARAIVVVPDTLKVGLVLGGRRGHGVVSVKNPDGSWSNPSFVKLTGGSIGFQAGVQSSDIVLVFRGERGLDSIVNGKITLGADAGVAAGPVGRNAATATDGQLKAEIWSWSRARGLFAGIALDGAVLSIDDAANQLVYGEGTTPRMIFEGRTRQPADEQVVDFRDTLEEASALARERRGARAATPPVAPAAATTAPAQPPMPATGTEATPAPFQDVPADSVRTEPLPAEPVPPTPRR</sequence>
<dbReference type="Pfam" id="PF04366">
    <property type="entry name" value="Ysc84"/>
    <property type="match status" value="1"/>
</dbReference>
<keyword evidence="5" id="KW-1185">Reference proteome</keyword>
<feature type="compositionally biased region" description="Pro residues" evidence="1">
    <location>
        <begin position="287"/>
        <end position="297"/>
    </location>
</feature>
<feature type="region of interest" description="Disordered" evidence="1">
    <location>
        <begin position="233"/>
        <end position="297"/>
    </location>
</feature>
<evidence type="ECO:0000313" key="5">
    <source>
        <dbReference type="Proteomes" id="UP000516018"/>
    </source>
</evidence>
<evidence type="ECO:0000256" key="1">
    <source>
        <dbReference type="SAM" id="MobiDB-lite"/>
    </source>
</evidence>
<dbReference type="Proteomes" id="UP000516018">
    <property type="component" value="Chromosome"/>
</dbReference>
<dbReference type="EMBL" id="CP060820">
    <property type="protein sequence ID" value="QNP39457.1"/>
    <property type="molecule type" value="Genomic_DNA"/>
</dbReference>
<organism evidence="4 5">
    <name type="scientific">Agrilutibacter terrestris</name>
    <dbReference type="NCBI Taxonomy" id="2865112"/>
    <lineage>
        <taxon>Bacteria</taxon>
        <taxon>Pseudomonadati</taxon>
        <taxon>Pseudomonadota</taxon>
        <taxon>Gammaproteobacteria</taxon>
        <taxon>Lysobacterales</taxon>
        <taxon>Lysobacteraceae</taxon>
        <taxon>Agrilutibacter</taxon>
    </lineage>
</organism>
<reference evidence="4 5" key="1">
    <citation type="submission" date="2020-08" db="EMBL/GenBank/DDBJ databases">
        <title>Lysobacter sp. II4 sp. nov., isolated from soil.</title>
        <authorList>
            <person name="Woo C.Y."/>
            <person name="Kim J."/>
        </authorList>
    </citation>
    <scope>NUCLEOTIDE SEQUENCE [LARGE SCALE GENOMIC DNA]</scope>
    <source>
        <strain evidence="4 5">II4</strain>
    </source>
</reference>
<protein>
    <submittedName>
        <fullName evidence="4">Lipid-binding SYLF domain-containing protein</fullName>
    </submittedName>
</protein>
<feature type="compositionally biased region" description="Low complexity" evidence="1">
    <location>
        <begin position="241"/>
        <end position="256"/>
    </location>
</feature>
<evidence type="ECO:0000259" key="3">
    <source>
        <dbReference type="Pfam" id="PF04366"/>
    </source>
</evidence>
<dbReference type="InterPro" id="IPR007461">
    <property type="entry name" value="Ysc84_actin-binding"/>
</dbReference>
<dbReference type="GO" id="GO:0035091">
    <property type="term" value="F:phosphatidylinositol binding"/>
    <property type="evidence" value="ECO:0007669"/>
    <property type="project" value="TreeGrafter"/>
</dbReference>
<feature type="domain" description="Ysc84 actin-binding" evidence="3">
    <location>
        <begin position="105"/>
        <end position="229"/>
    </location>
</feature>
<dbReference type="InterPro" id="IPR051702">
    <property type="entry name" value="SH3_domain_YSC84-like"/>
</dbReference>
<dbReference type="AlphaFoldDB" id="A0A7H0FTU1"/>
<evidence type="ECO:0000313" key="4">
    <source>
        <dbReference type="EMBL" id="QNP39457.1"/>
    </source>
</evidence>
<dbReference type="RefSeq" id="WP_187710903.1">
    <property type="nucleotide sequence ID" value="NZ_CP060820.1"/>
</dbReference>
<accession>A0A7H0FTU1</accession>
<name>A0A7H0FTU1_9GAMM</name>
<keyword evidence="2" id="KW-0732">Signal</keyword>